<protein>
    <submittedName>
        <fullName evidence="2">Uncharacterized protein</fullName>
    </submittedName>
</protein>
<sequence>MYIDLLTTFDDLNTLHTISIWYLIVATNTSYGVLIAWLTMNSLGTIVSTPHLIMKFPSLNGRVVTIKANQKMVQTKPSKEGNISAHVEILTNIKLDPKMTTSRYTPNPLRKANISTQIEILTDIELDPRPPNDKGSELIEKLKYIPLTGEEHHTQIGERMQGPHREWLVSTFHNHVDLFA</sequence>
<evidence type="ECO:0000256" key="1">
    <source>
        <dbReference type="SAM" id="Phobius"/>
    </source>
</evidence>
<dbReference type="EMBL" id="QJKJ01002336">
    <property type="protein sequence ID" value="RDY03286.1"/>
    <property type="molecule type" value="Genomic_DNA"/>
</dbReference>
<keyword evidence="1" id="KW-1133">Transmembrane helix</keyword>
<comment type="caution">
    <text evidence="2">The sequence shown here is derived from an EMBL/GenBank/DDBJ whole genome shotgun (WGS) entry which is preliminary data.</text>
</comment>
<name>A0A371HKF3_MUCPR</name>
<proteinExistence type="predicted"/>
<organism evidence="2 3">
    <name type="scientific">Mucuna pruriens</name>
    <name type="common">Velvet bean</name>
    <name type="synonym">Dolichos pruriens</name>
    <dbReference type="NCBI Taxonomy" id="157652"/>
    <lineage>
        <taxon>Eukaryota</taxon>
        <taxon>Viridiplantae</taxon>
        <taxon>Streptophyta</taxon>
        <taxon>Embryophyta</taxon>
        <taxon>Tracheophyta</taxon>
        <taxon>Spermatophyta</taxon>
        <taxon>Magnoliopsida</taxon>
        <taxon>eudicotyledons</taxon>
        <taxon>Gunneridae</taxon>
        <taxon>Pentapetalae</taxon>
        <taxon>rosids</taxon>
        <taxon>fabids</taxon>
        <taxon>Fabales</taxon>
        <taxon>Fabaceae</taxon>
        <taxon>Papilionoideae</taxon>
        <taxon>50 kb inversion clade</taxon>
        <taxon>NPAAA clade</taxon>
        <taxon>indigoferoid/millettioid clade</taxon>
        <taxon>Phaseoleae</taxon>
        <taxon>Mucuna</taxon>
    </lineage>
</organism>
<feature type="transmembrane region" description="Helical" evidence="1">
    <location>
        <begin position="20"/>
        <end position="40"/>
    </location>
</feature>
<keyword evidence="3" id="KW-1185">Reference proteome</keyword>
<accession>A0A371HKF3</accession>
<feature type="non-terminal residue" evidence="2">
    <location>
        <position position="1"/>
    </location>
</feature>
<dbReference type="Proteomes" id="UP000257109">
    <property type="component" value="Unassembled WGS sequence"/>
</dbReference>
<dbReference type="AlphaFoldDB" id="A0A371HKF3"/>
<keyword evidence="1" id="KW-0472">Membrane</keyword>
<evidence type="ECO:0000313" key="2">
    <source>
        <dbReference type="EMBL" id="RDY03286.1"/>
    </source>
</evidence>
<gene>
    <name evidence="2" type="ORF">CR513_13144</name>
</gene>
<reference evidence="2" key="1">
    <citation type="submission" date="2018-05" db="EMBL/GenBank/DDBJ databases">
        <title>Draft genome of Mucuna pruriens seed.</title>
        <authorList>
            <person name="Nnadi N.E."/>
            <person name="Vos R."/>
            <person name="Hasami M.H."/>
            <person name="Devisetty U.K."/>
            <person name="Aguiy J.C."/>
        </authorList>
    </citation>
    <scope>NUCLEOTIDE SEQUENCE [LARGE SCALE GENOMIC DNA]</scope>
    <source>
        <strain evidence="2">JCA_2017</strain>
    </source>
</reference>
<evidence type="ECO:0000313" key="3">
    <source>
        <dbReference type="Proteomes" id="UP000257109"/>
    </source>
</evidence>
<keyword evidence="1" id="KW-0812">Transmembrane</keyword>